<protein>
    <submittedName>
        <fullName evidence="1">Uncharacterized protein</fullName>
    </submittedName>
</protein>
<name>A0A0C9MGY0_9FUNG</name>
<dbReference type="Proteomes" id="UP000053815">
    <property type="component" value="Unassembled WGS sequence"/>
</dbReference>
<keyword evidence="2" id="KW-1185">Reference proteome</keyword>
<evidence type="ECO:0000313" key="1">
    <source>
        <dbReference type="EMBL" id="GAN10016.1"/>
    </source>
</evidence>
<gene>
    <name evidence="1" type="ORF">MAM1_0313d09550</name>
</gene>
<reference evidence="1" key="1">
    <citation type="submission" date="2014-09" db="EMBL/GenBank/DDBJ databases">
        <title>Draft genome sequence of an oleaginous Mucoromycotina fungus Mucor ambiguus NBRC6742.</title>
        <authorList>
            <person name="Takeda I."/>
            <person name="Yamane N."/>
            <person name="Morita T."/>
            <person name="Tamano K."/>
            <person name="Machida M."/>
            <person name="Baker S."/>
            <person name="Koike H."/>
        </authorList>
    </citation>
    <scope>NUCLEOTIDE SEQUENCE</scope>
    <source>
        <strain evidence="1">NBRC 6742</strain>
    </source>
</reference>
<evidence type="ECO:0000313" key="2">
    <source>
        <dbReference type="Proteomes" id="UP000053815"/>
    </source>
</evidence>
<organism evidence="1">
    <name type="scientific">Mucor ambiguus</name>
    <dbReference type="NCBI Taxonomy" id="91626"/>
    <lineage>
        <taxon>Eukaryota</taxon>
        <taxon>Fungi</taxon>
        <taxon>Fungi incertae sedis</taxon>
        <taxon>Mucoromycota</taxon>
        <taxon>Mucoromycotina</taxon>
        <taxon>Mucoromycetes</taxon>
        <taxon>Mucorales</taxon>
        <taxon>Mucorineae</taxon>
        <taxon>Mucoraceae</taxon>
        <taxon>Mucor</taxon>
    </lineage>
</organism>
<accession>A0A0C9MGY0</accession>
<dbReference type="AlphaFoldDB" id="A0A0C9MGY0"/>
<dbReference type="EMBL" id="DF836602">
    <property type="protein sequence ID" value="GAN10016.1"/>
    <property type="molecule type" value="Genomic_DNA"/>
</dbReference>
<proteinExistence type="predicted"/>
<sequence>MLSLGKLLLFAARDAAYLLSWCLGARCCCGCRSLAVLAIRYSLVMLAFAVCCRLLAVLVLSTTAATTAVHLLSLSW</sequence>